<dbReference type="InterPro" id="IPR003331">
    <property type="entry name" value="UDP_GlcNAc_Epimerase_2_dom"/>
</dbReference>
<dbReference type="EC" id="5.1.3.14" evidence="3"/>
<dbReference type="EMBL" id="VBOR01000124">
    <property type="protein sequence ID" value="TMQ47161.1"/>
    <property type="molecule type" value="Genomic_DNA"/>
</dbReference>
<dbReference type="Proteomes" id="UP000316292">
    <property type="component" value="Unassembled WGS sequence"/>
</dbReference>
<dbReference type="InterPro" id="IPR029767">
    <property type="entry name" value="WecB-like"/>
</dbReference>
<dbReference type="Gene3D" id="3.40.50.2000">
    <property type="entry name" value="Glycogen Phosphorylase B"/>
    <property type="match status" value="2"/>
</dbReference>
<evidence type="ECO:0000313" key="3">
    <source>
        <dbReference type="EMBL" id="TMQ47161.1"/>
    </source>
</evidence>
<dbReference type="GO" id="GO:0008761">
    <property type="term" value="F:UDP-N-acetylglucosamine 2-epimerase activity"/>
    <property type="evidence" value="ECO:0007669"/>
    <property type="project" value="UniProtKB-EC"/>
</dbReference>
<gene>
    <name evidence="3" type="ORF">E6K71_10710</name>
</gene>
<dbReference type="PANTHER" id="PTHR43174:SF1">
    <property type="entry name" value="UDP-N-ACETYLGLUCOSAMINE 2-EPIMERASE"/>
    <property type="match status" value="1"/>
</dbReference>
<name>A0A538S731_UNCEI</name>
<dbReference type="NCBIfam" id="TIGR00236">
    <property type="entry name" value="wecB"/>
    <property type="match status" value="1"/>
</dbReference>
<dbReference type="Pfam" id="PF02350">
    <property type="entry name" value="Epimerase_2"/>
    <property type="match status" value="1"/>
</dbReference>
<reference evidence="3 4" key="1">
    <citation type="journal article" date="2019" name="Nat. Microbiol.">
        <title>Mediterranean grassland soil C-N compound turnover is dependent on rainfall and depth, and is mediated by genomically divergent microorganisms.</title>
        <authorList>
            <person name="Diamond S."/>
            <person name="Andeer P.F."/>
            <person name="Li Z."/>
            <person name="Crits-Christoph A."/>
            <person name="Burstein D."/>
            <person name="Anantharaman K."/>
            <person name="Lane K.R."/>
            <person name="Thomas B.C."/>
            <person name="Pan C."/>
            <person name="Northen T.R."/>
            <person name="Banfield J.F."/>
        </authorList>
    </citation>
    <scope>NUCLEOTIDE SEQUENCE [LARGE SCALE GENOMIC DNA]</scope>
    <source>
        <strain evidence="3">WS_1</strain>
    </source>
</reference>
<dbReference type="CDD" id="cd03786">
    <property type="entry name" value="GTB_UDP-GlcNAc_2-Epimerase"/>
    <property type="match status" value="1"/>
</dbReference>
<evidence type="ECO:0000256" key="1">
    <source>
        <dbReference type="RuleBase" id="RU003513"/>
    </source>
</evidence>
<dbReference type="SUPFAM" id="SSF53756">
    <property type="entry name" value="UDP-Glycosyltransferase/glycogen phosphorylase"/>
    <property type="match status" value="1"/>
</dbReference>
<keyword evidence="1 3" id="KW-0413">Isomerase</keyword>
<protein>
    <submittedName>
        <fullName evidence="3">UDP-N-acetylglucosamine 2-epimerase (Non-hydrolyzing)</fullName>
        <ecNumber evidence="3">5.1.3.14</ecNumber>
    </submittedName>
</protein>
<accession>A0A538S731</accession>
<dbReference type="AlphaFoldDB" id="A0A538S731"/>
<evidence type="ECO:0000259" key="2">
    <source>
        <dbReference type="Pfam" id="PF02350"/>
    </source>
</evidence>
<proteinExistence type="inferred from homology"/>
<comment type="similarity">
    <text evidence="1">Belongs to the UDP-N-acetylglucosamine 2-epimerase family.</text>
</comment>
<feature type="domain" description="UDP-N-acetylglucosamine 2-epimerase" evidence="2">
    <location>
        <begin position="30"/>
        <end position="355"/>
    </location>
</feature>
<sequence length="362" mass="40124">MSRIVTVIGTRPEIIKMAPVVKALDALGDDHVLVHSGQHYDLMMDRIFFREMELREPDHQFELKGQRPHLQVATTMRQVAPVVKAADLVITHGDTNTTVAGALLANKLGRPLAHVEAGIRSFDKTMAEEVNRIIADQLANLLFAPTETSRENLRRENVTDGVHVVGNSVIDALIENLAIAEKRSDILSRLELDAGGYVLLTFHRAENVDSKERLARALVAFEAAAHEAGLPILFPIHPRTAKRLREFGLEKRAAGLPPLRRIEPTGYLDMLMLEKNAALVMTDSGGLQEESCFFRVPCVTLRENTERPETLEIGSNVLAGTDPERVRDAVRRQLDAKRDWPNPYGDGTTGKQIAQRVAAHLG</sequence>
<comment type="caution">
    <text evidence="3">The sequence shown here is derived from an EMBL/GenBank/DDBJ whole genome shotgun (WGS) entry which is preliminary data.</text>
</comment>
<organism evidence="3 4">
    <name type="scientific">Eiseniibacteriota bacterium</name>
    <dbReference type="NCBI Taxonomy" id="2212470"/>
    <lineage>
        <taxon>Bacteria</taxon>
        <taxon>Candidatus Eiseniibacteriota</taxon>
    </lineage>
</organism>
<dbReference type="PANTHER" id="PTHR43174">
    <property type="entry name" value="UDP-N-ACETYLGLUCOSAMINE 2-EPIMERASE"/>
    <property type="match status" value="1"/>
</dbReference>
<evidence type="ECO:0000313" key="4">
    <source>
        <dbReference type="Proteomes" id="UP000316292"/>
    </source>
</evidence>